<dbReference type="SUPFAM" id="SSF53187">
    <property type="entry name" value="Zn-dependent exopeptidases"/>
    <property type="match status" value="1"/>
</dbReference>
<dbReference type="Gene3D" id="3.40.630.40">
    <property type="entry name" value="Zn-dependent exopeptidases"/>
    <property type="match status" value="1"/>
</dbReference>
<accession>A0ABV5B6K9</accession>
<keyword evidence="2" id="KW-0732">Signal</keyword>
<keyword evidence="5" id="KW-1185">Reference proteome</keyword>
<comment type="caution">
    <text evidence="4">The sequence shown here is derived from an EMBL/GenBank/DDBJ whole genome shotgun (WGS) entry which is preliminary data.</text>
</comment>
<dbReference type="PANTHER" id="PTHR30404">
    <property type="entry name" value="N-ACETYLMURAMOYL-L-ALANINE AMIDASE"/>
    <property type="match status" value="1"/>
</dbReference>
<sequence>MQLPTPFVYKKRLSVILLAVLAILSAGESCSAAAASPSNERDEQLPHLFFSRPVVIIDAGHGGIDGGTSYKGILEKDINLKIAQKLYLFLRSSGYEAVLNRSGDYALSDDNRWLKSSRHRRDLAQRKSLADELPTTMLVSLHVNWNRNSNKSGPVVLYQNVAESFLLADSIQQHLNSLYRSSRLPMYGKPFYLLNQIKQPAVIVETGFISNERDRKLLCDSAAQKQIASAIADGIMAHLTAW</sequence>
<dbReference type="Pfam" id="PF01520">
    <property type="entry name" value="Amidase_3"/>
    <property type="match status" value="1"/>
</dbReference>
<evidence type="ECO:0000313" key="4">
    <source>
        <dbReference type="EMBL" id="MFB5681270.1"/>
    </source>
</evidence>
<keyword evidence="1 4" id="KW-0378">Hydrolase</keyword>
<dbReference type="EMBL" id="JBHILM010000009">
    <property type="protein sequence ID" value="MFB5681270.1"/>
    <property type="molecule type" value="Genomic_DNA"/>
</dbReference>
<evidence type="ECO:0000256" key="2">
    <source>
        <dbReference type="SAM" id="SignalP"/>
    </source>
</evidence>
<dbReference type="EC" id="3.5.1.28" evidence="4"/>
<dbReference type="SMART" id="SM00646">
    <property type="entry name" value="Ami_3"/>
    <property type="match status" value="1"/>
</dbReference>
<protein>
    <submittedName>
        <fullName evidence="4">N-acetylmuramoyl-L-alanine amidase</fullName>
        <ecNumber evidence="4">3.5.1.28</ecNumber>
    </submittedName>
</protein>
<gene>
    <name evidence="4" type="ORF">ACE3NQ_10140</name>
</gene>
<dbReference type="GO" id="GO:0008745">
    <property type="term" value="F:N-acetylmuramoyl-L-alanine amidase activity"/>
    <property type="evidence" value="ECO:0007669"/>
    <property type="project" value="UniProtKB-EC"/>
</dbReference>
<proteinExistence type="predicted"/>
<feature type="chain" id="PRO_5045179246" evidence="2">
    <location>
        <begin position="35"/>
        <end position="242"/>
    </location>
</feature>
<dbReference type="Proteomes" id="UP001580407">
    <property type="component" value="Unassembled WGS sequence"/>
</dbReference>
<evidence type="ECO:0000256" key="1">
    <source>
        <dbReference type="ARBA" id="ARBA00022801"/>
    </source>
</evidence>
<organism evidence="4 5">
    <name type="scientific">Paenibacillus terreus</name>
    <dbReference type="NCBI Taxonomy" id="1387834"/>
    <lineage>
        <taxon>Bacteria</taxon>
        <taxon>Bacillati</taxon>
        <taxon>Bacillota</taxon>
        <taxon>Bacilli</taxon>
        <taxon>Bacillales</taxon>
        <taxon>Paenibacillaceae</taxon>
        <taxon>Paenibacillus</taxon>
    </lineage>
</organism>
<name>A0ABV5B6K9_9BACL</name>
<dbReference type="InterPro" id="IPR050695">
    <property type="entry name" value="N-acetylmuramoyl_amidase_3"/>
</dbReference>
<dbReference type="RefSeq" id="WP_375525056.1">
    <property type="nucleotide sequence ID" value="NZ_JBHILM010000009.1"/>
</dbReference>
<evidence type="ECO:0000259" key="3">
    <source>
        <dbReference type="SMART" id="SM00646"/>
    </source>
</evidence>
<dbReference type="CDD" id="cd02696">
    <property type="entry name" value="MurNAc-LAA"/>
    <property type="match status" value="1"/>
</dbReference>
<reference evidence="4 5" key="1">
    <citation type="submission" date="2024-09" db="EMBL/GenBank/DDBJ databases">
        <authorList>
            <person name="Ruan L."/>
        </authorList>
    </citation>
    <scope>NUCLEOTIDE SEQUENCE [LARGE SCALE GENOMIC DNA]</scope>
    <source>
        <strain evidence="4 5">D33</strain>
    </source>
</reference>
<evidence type="ECO:0000313" key="5">
    <source>
        <dbReference type="Proteomes" id="UP001580407"/>
    </source>
</evidence>
<dbReference type="PANTHER" id="PTHR30404:SF0">
    <property type="entry name" value="N-ACETYLMURAMOYL-L-ALANINE AMIDASE AMIC"/>
    <property type="match status" value="1"/>
</dbReference>
<dbReference type="InterPro" id="IPR002508">
    <property type="entry name" value="MurNAc-LAA_cat"/>
</dbReference>
<feature type="signal peptide" evidence="2">
    <location>
        <begin position="1"/>
        <end position="34"/>
    </location>
</feature>
<feature type="domain" description="MurNAc-LAA" evidence="3">
    <location>
        <begin position="135"/>
        <end position="236"/>
    </location>
</feature>